<sequence length="105" mass="12016">MFVIINIMQPKKQILLPRFLKILEQLGENIKLARKRRKLTTIQVSERAGIDRTTLYHIEKGNPSVSIGAYFNVLRVLGLQDDFLKLAADDELGRKLQDLKLIGKS</sequence>
<evidence type="ECO:0000313" key="2">
    <source>
        <dbReference type="EMBL" id="CAG5071547.1"/>
    </source>
</evidence>
<feature type="domain" description="HTH cro/C1-type" evidence="1">
    <location>
        <begin position="30"/>
        <end position="84"/>
    </location>
</feature>
<dbReference type="EMBL" id="CAJRAU010000005">
    <property type="protein sequence ID" value="CAG5071547.1"/>
    <property type="molecule type" value="Genomic_DNA"/>
</dbReference>
<dbReference type="InterPro" id="IPR001387">
    <property type="entry name" value="Cro/C1-type_HTH"/>
</dbReference>
<dbReference type="CDD" id="cd00093">
    <property type="entry name" value="HTH_XRE"/>
    <property type="match status" value="1"/>
</dbReference>
<reference evidence="2 3" key="1">
    <citation type="submission" date="2021-04" db="EMBL/GenBank/DDBJ databases">
        <authorList>
            <person name="Rodrigo-Torres L."/>
            <person name="Arahal R. D."/>
            <person name="Lucena T."/>
        </authorList>
    </citation>
    <scope>NUCLEOTIDE SEQUENCE [LARGE SCALE GENOMIC DNA]</scope>
    <source>
        <strain evidence="2 3">CECT 9623</strain>
    </source>
</reference>
<dbReference type="SMART" id="SM00530">
    <property type="entry name" value="HTH_XRE"/>
    <property type="match status" value="1"/>
</dbReference>
<dbReference type="SUPFAM" id="SSF47413">
    <property type="entry name" value="lambda repressor-like DNA-binding domains"/>
    <property type="match status" value="1"/>
</dbReference>
<dbReference type="PROSITE" id="PS50943">
    <property type="entry name" value="HTH_CROC1"/>
    <property type="match status" value="1"/>
</dbReference>
<evidence type="ECO:0000259" key="1">
    <source>
        <dbReference type="PROSITE" id="PS50943"/>
    </source>
</evidence>
<organism evidence="2 3">
    <name type="scientific">Dyadobacter linearis</name>
    <dbReference type="NCBI Taxonomy" id="2823330"/>
    <lineage>
        <taxon>Bacteria</taxon>
        <taxon>Pseudomonadati</taxon>
        <taxon>Bacteroidota</taxon>
        <taxon>Cytophagia</taxon>
        <taxon>Cytophagales</taxon>
        <taxon>Spirosomataceae</taxon>
        <taxon>Dyadobacter</taxon>
    </lineage>
</organism>
<dbReference type="InterPro" id="IPR010982">
    <property type="entry name" value="Lambda_DNA-bd_dom_sf"/>
</dbReference>
<dbReference type="Proteomes" id="UP000679725">
    <property type="component" value="Unassembled WGS sequence"/>
</dbReference>
<evidence type="ECO:0000313" key="3">
    <source>
        <dbReference type="Proteomes" id="UP000679725"/>
    </source>
</evidence>
<proteinExistence type="predicted"/>
<gene>
    <name evidence="2" type="ORF">DYBT9623_03547</name>
</gene>
<protein>
    <recommendedName>
        <fullName evidence="1">HTH cro/C1-type domain-containing protein</fullName>
    </recommendedName>
</protein>
<dbReference type="Pfam" id="PF13560">
    <property type="entry name" value="HTH_31"/>
    <property type="match status" value="1"/>
</dbReference>
<comment type="caution">
    <text evidence="2">The sequence shown here is derived from an EMBL/GenBank/DDBJ whole genome shotgun (WGS) entry which is preliminary data.</text>
</comment>
<dbReference type="Gene3D" id="1.10.260.40">
    <property type="entry name" value="lambda repressor-like DNA-binding domains"/>
    <property type="match status" value="1"/>
</dbReference>
<name>A0ABM8UTI1_9BACT</name>
<keyword evidence="3" id="KW-1185">Reference proteome</keyword>
<accession>A0ABM8UTI1</accession>